<dbReference type="RefSeq" id="WP_130304909.1">
    <property type="nucleotide sequence ID" value="NZ_SHKO01000004.1"/>
</dbReference>
<dbReference type="PANTHER" id="PTHR35007:SF2">
    <property type="entry name" value="PILUS ASSEMBLE PROTEIN"/>
    <property type="match status" value="1"/>
</dbReference>
<dbReference type="Pfam" id="PF00482">
    <property type="entry name" value="T2SSF"/>
    <property type="match status" value="1"/>
</dbReference>
<feature type="transmembrane region" description="Helical" evidence="6">
    <location>
        <begin position="263"/>
        <end position="284"/>
    </location>
</feature>
<feature type="domain" description="Type II secretion system protein GspF" evidence="7">
    <location>
        <begin position="155"/>
        <end position="278"/>
    </location>
</feature>
<evidence type="ECO:0000256" key="6">
    <source>
        <dbReference type="SAM" id="Phobius"/>
    </source>
</evidence>
<proteinExistence type="predicted"/>
<gene>
    <name evidence="8" type="ORF">EV681_3992</name>
</gene>
<reference evidence="8 9" key="1">
    <citation type="submission" date="2019-02" db="EMBL/GenBank/DDBJ databases">
        <title>Genomic Encyclopedia of Type Strains, Phase IV (KMG-IV): sequencing the most valuable type-strain genomes for metagenomic binning, comparative biology and taxonomic classification.</title>
        <authorList>
            <person name="Goeker M."/>
        </authorList>
    </citation>
    <scope>NUCLEOTIDE SEQUENCE [LARGE SCALE GENOMIC DNA]</scope>
    <source>
        <strain evidence="8 9">DSM 23814</strain>
    </source>
</reference>
<keyword evidence="5 6" id="KW-0472">Membrane</keyword>
<evidence type="ECO:0000256" key="1">
    <source>
        <dbReference type="ARBA" id="ARBA00004651"/>
    </source>
</evidence>
<feature type="transmembrane region" description="Helical" evidence="6">
    <location>
        <begin position="115"/>
        <end position="134"/>
    </location>
</feature>
<evidence type="ECO:0000256" key="4">
    <source>
        <dbReference type="ARBA" id="ARBA00022989"/>
    </source>
</evidence>
<dbReference type="AlphaFoldDB" id="A0A4Q7V888"/>
<dbReference type="Proteomes" id="UP000293398">
    <property type="component" value="Unassembled WGS sequence"/>
</dbReference>
<keyword evidence="4 6" id="KW-1133">Transmembrane helix</keyword>
<protein>
    <submittedName>
        <fullName evidence="8">Type II secretion system protein F (GspF)</fullName>
    </submittedName>
</protein>
<evidence type="ECO:0000313" key="8">
    <source>
        <dbReference type="EMBL" id="RZT92084.1"/>
    </source>
</evidence>
<keyword evidence="2" id="KW-1003">Cell membrane</keyword>
<evidence type="ECO:0000259" key="7">
    <source>
        <dbReference type="Pfam" id="PF00482"/>
    </source>
</evidence>
<name>A0A4Q7V888_9BURK</name>
<accession>A0A4Q7V888</accession>
<evidence type="ECO:0000256" key="2">
    <source>
        <dbReference type="ARBA" id="ARBA00022475"/>
    </source>
</evidence>
<organism evidence="8 9">
    <name type="scientific">Advenella incenata</name>
    <dbReference type="NCBI Taxonomy" id="267800"/>
    <lineage>
        <taxon>Bacteria</taxon>
        <taxon>Pseudomonadati</taxon>
        <taxon>Pseudomonadota</taxon>
        <taxon>Betaproteobacteria</taxon>
        <taxon>Burkholderiales</taxon>
        <taxon>Alcaligenaceae</taxon>
    </lineage>
</organism>
<feature type="transmembrane region" description="Helical" evidence="6">
    <location>
        <begin position="43"/>
        <end position="63"/>
    </location>
</feature>
<sequence length="291" mass="32313">MAFWISCIFTGISICLGLYLLLSPASTKVVVPQVYQDKRVLVLLWPWVHVLGRTIIPFISWRYRARLLSLLRSAGLEQVAQIDHVAGIQCLFACCAFAGTVLVQVPQLNARPISVLLIALVMALAGLLLPLMWLRERGARRRQQILRELPFLLDMTTLCVEAGHNLQGALYCTANLCSPGILRNELSYCLSEIRTGKPRIDALRAMAARTGTAEVSLWVASIAQAESMGMSLGPLLRSQSDQRRQERFNRAEKLALEAPVKMLLPLIFCIFPCTFIVLAFPIAIKILQSGV</sequence>
<evidence type="ECO:0000256" key="3">
    <source>
        <dbReference type="ARBA" id="ARBA00022692"/>
    </source>
</evidence>
<dbReference type="InterPro" id="IPR018076">
    <property type="entry name" value="T2SS_GspF_dom"/>
</dbReference>
<dbReference type="GO" id="GO:0005886">
    <property type="term" value="C:plasma membrane"/>
    <property type="evidence" value="ECO:0007669"/>
    <property type="project" value="UniProtKB-SubCell"/>
</dbReference>
<feature type="transmembrane region" description="Helical" evidence="6">
    <location>
        <begin position="84"/>
        <end position="103"/>
    </location>
</feature>
<keyword evidence="3 6" id="KW-0812">Transmembrane</keyword>
<evidence type="ECO:0000313" key="9">
    <source>
        <dbReference type="Proteomes" id="UP000293398"/>
    </source>
</evidence>
<keyword evidence="9" id="KW-1185">Reference proteome</keyword>
<dbReference type="OrthoDB" id="9810662at2"/>
<evidence type="ECO:0000256" key="5">
    <source>
        <dbReference type="ARBA" id="ARBA00023136"/>
    </source>
</evidence>
<dbReference type="EMBL" id="SHKO01000004">
    <property type="protein sequence ID" value="RZT92084.1"/>
    <property type="molecule type" value="Genomic_DNA"/>
</dbReference>
<comment type="subcellular location">
    <subcellularLocation>
        <location evidence="1">Cell membrane</location>
        <topology evidence="1">Multi-pass membrane protein</topology>
    </subcellularLocation>
</comment>
<comment type="caution">
    <text evidence="8">The sequence shown here is derived from an EMBL/GenBank/DDBJ whole genome shotgun (WGS) entry which is preliminary data.</text>
</comment>
<dbReference type="PANTHER" id="PTHR35007">
    <property type="entry name" value="INTEGRAL MEMBRANE PROTEIN-RELATED"/>
    <property type="match status" value="1"/>
</dbReference>